<feature type="region of interest" description="Disordered" evidence="1">
    <location>
        <begin position="80"/>
        <end position="102"/>
    </location>
</feature>
<evidence type="ECO:0000313" key="2">
    <source>
        <dbReference type="EMBL" id="CUS21103.1"/>
    </source>
</evidence>
<dbReference type="InterPro" id="IPR005269">
    <property type="entry name" value="LOG"/>
</dbReference>
<dbReference type="InterPro" id="IPR031100">
    <property type="entry name" value="LOG_fam"/>
</dbReference>
<dbReference type="GO" id="GO:0009691">
    <property type="term" value="P:cytokinin biosynthetic process"/>
    <property type="evidence" value="ECO:0007669"/>
    <property type="project" value="InterPro"/>
</dbReference>
<dbReference type="PANTHER" id="PTHR31223">
    <property type="entry name" value="LOG FAMILY PROTEIN YJL055W"/>
    <property type="match status" value="1"/>
</dbReference>
<dbReference type="GO" id="GO:0016799">
    <property type="term" value="F:hydrolase activity, hydrolyzing N-glycosyl compounds"/>
    <property type="evidence" value="ECO:0007669"/>
    <property type="project" value="TreeGrafter"/>
</dbReference>
<dbReference type="PANTHER" id="PTHR31223:SF70">
    <property type="entry name" value="LOG FAMILY PROTEIN YJL055W"/>
    <property type="match status" value="1"/>
</dbReference>
<dbReference type="OrthoDB" id="414463at2759"/>
<name>A0A0P1KQT5_9SACH</name>
<dbReference type="FunFam" id="3.40.50.450:FF:000018">
    <property type="entry name" value="Lysine decarboxylase-like protein"/>
    <property type="match status" value="1"/>
</dbReference>
<proteinExistence type="predicted"/>
<evidence type="ECO:0000313" key="3">
    <source>
        <dbReference type="Proteomes" id="UP000236544"/>
    </source>
</evidence>
<dbReference type="NCBIfam" id="TIGR00730">
    <property type="entry name" value="Rossman fold protein, TIGR00730 family"/>
    <property type="match status" value="1"/>
</dbReference>
<dbReference type="Gene3D" id="3.40.50.450">
    <property type="match status" value="1"/>
</dbReference>
<dbReference type="Proteomes" id="UP000236544">
    <property type="component" value="Unassembled WGS sequence"/>
</dbReference>
<dbReference type="GO" id="GO:0005829">
    <property type="term" value="C:cytosol"/>
    <property type="evidence" value="ECO:0007669"/>
    <property type="project" value="TreeGrafter"/>
</dbReference>
<keyword evidence="3" id="KW-1185">Reference proteome</keyword>
<dbReference type="Pfam" id="PF03641">
    <property type="entry name" value="Lysine_decarbox"/>
    <property type="match status" value="1"/>
</dbReference>
<dbReference type="AlphaFoldDB" id="A0A0P1KQT5"/>
<gene>
    <name evidence="2" type="ORF">LAQU0_S02e05930g</name>
</gene>
<dbReference type="SUPFAM" id="SSF102405">
    <property type="entry name" value="MCP/YpsA-like"/>
    <property type="match status" value="1"/>
</dbReference>
<reference evidence="3" key="1">
    <citation type="submission" date="2015-10" db="EMBL/GenBank/DDBJ databases">
        <authorList>
            <person name="Devillers H."/>
        </authorList>
    </citation>
    <scope>NUCLEOTIDE SEQUENCE [LARGE SCALE GENOMIC DNA]</scope>
</reference>
<organism evidence="2 3">
    <name type="scientific">Lachancea quebecensis</name>
    <dbReference type="NCBI Taxonomy" id="1654605"/>
    <lineage>
        <taxon>Eukaryota</taxon>
        <taxon>Fungi</taxon>
        <taxon>Dikarya</taxon>
        <taxon>Ascomycota</taxon>
        <taxon>Saccharomycotina</taxon>
        <taxon>Saccharomycetes</taxon>
        <taxon>Saccharomycetales</taxon>
        <taxon>Saccharomycetaceae</taxon>
        <taxon>Lachancea</taxon>
    </lineage>
</organism>
<dbReference type="EMBL" id="LN890542">
    <property type="protein sequence ID" value="CUS21103.1"/>
    <property type="molecule type" value="Genomic_DNA"/>
</dbReference>
<protein>
    <submittedName>
        <fullName evidence="2">LAQU0S02e05930g1_1</fullName>
    </submittedName>
</protein>
<evidence type="ECO:0000256" key="1">
    <source>
        <dbReference type="SAM" id="MobiDB-lite"/>
    </source>
</evidence>
<sequence>MTEIKSQKAVCVYCGSSFGNDPKFSDEARKLGQLLYSMRWKLVYGGGTTGLMGEIARATMGPDVDGFVHGIIPNALVARERTEDSEAPEAAETAGKASVSSFNDEIRKSVENHKGSTPLSHEYGTTTIVPDMHTRKRMMATESDAFVAMPGGYGTLEEVMECITWSQLGIHQKPVVLFNTDGFFDGLLRFIQHAIESGFISEKNGRIVQVATTAEEVIDKIQQYQVPDGRFNLNWSDEHEGN</sequence>
<accession>A0A0P1KQT5</accession>